<evidence type="ECO:0000313" key="1">
    <source>
        <dbReference type="EMBL" id="OLN26178.1"/>
    </source>
</evidence>
<comment type="caution">
    <text evidence="1">The sequence shown here is derived from an EMBL/GenBank/DDBJ whole genome shotgun (WGS) entry which is preliminary data.</text>
</comment>
<name>A0A1Q8QFV4_9FIRM</name>
<sequence>MEEQTIQEKIKTAFIDAVSTSSEFTGEEIKEIDEIISSTQKADKMAENLLKTIGGAADEDT</sequence>
<proteinExistence type="predicted"/>
<reference evidence="1 2" key="1">
    <citation type="submission" date="2016-09" db="EMBL/GenBank/DDBJ databases">
        <title>Complete genome of Desulfosporosinus sp. OL.</title>
        <authorList>
            <person name="Mardanov A."/>
            <person name="Beletsky A."/>
            <person name="Panova A."/>
            <person name="Karnachuk O."/>
            <person name="Ravin N."/>
        </authorList>
    </citation>
    <scope>NUCLEOTIDE SEQUENCE [LARGE SCALE GENOMIC DNA]</scope>
    <source>
        <strain evidence="1 2">OL</strain>
    </source>
</reference>
<dbReference type="RefSeq" id="WP_075367332.1">
    <property type="nucleotide sequence ID" value="NZ_MLBF01000085.1"/>
</dbReference>
<dbReference type="STRING" id="1888891.DSOL_5093"/>
<dbReference type="EMBL" id="MLBF01000085">
    <property type="protein sequence ID" value="OLN26178.1"/>
    <property type="molecule type" value="Genomic_DNA"/>
</dbReference>
<keyword evidence="2" id="KW-1185">Reference proteome</keyword>
<protein>
    <submittedName>
        <fullName evidence="1">Uncharacterized protein</fullName>
    </submittedName>
</protein>
<evidence type="ECO:0000313" key="2">
    <source>
        <dbReference type="Proteomes" id="UP000186102"/>
    </source>
</evidence>
<dbReference type="Proteomes" id="UP000186102">
    <property type="component" value="Unassembled WGS sequence"/>
</dbReference>
<organism evidence="1 2">
    <name type="scientific">Desulfosporosinus metallidurans</name>
    <dbReference type="NCBI Taxonomy" id="1888891"/>
    <lineage>
        <taxon>Bacteria</taxon>
        <taxon>Bacillati</taxon>
        <taxon>Bacillota</taxon>
        <taxon>Clostridia</taxon>
        <taxon>Eubacteriales</taxon>
        <taxon>Desulfitobacteriaceae</taxon>
        <taxon>Desulfosporosinus</taxon>
    </lineage>
</organism>
<accession>A0A1Q8QFV4</accession>
<dbReference type="AlphaFoldDB" id="A0A1Q8QFV4"/>
<gene>
    <name evidence="1" type="ORF">DSOL_5093</name>
</gene>